<comment type="caution">
    <text evidence="1">The sequence shown here is derived from an EMBL/GenBank/DDBJ whole genome shotgun (WGS) entry which is preliminary data.</text>
</comment>
<evidence type="ECO:0000313" key="2">
    <source>
        <dbReference type="Proteomes" id="UP001311915"/>
    </source>
</evidence>
<reference evidence="1 2" key="1">
    <citation type="submission" date="2023-10" db="EMBL/GenBank/DDBJ databases">
        <title>Genome-Wide Identification Analysis in wild type Solanum Pinnatisectum Reveals Some Genes Defensing Phytophthora Infestans.</title>
        <authorList>
            <person name="Sun C."/>
        </authorList>
    </citation>
    <scope>NUCLEOTIDE SEQUENCE [LARGE SCALE GENOMIC DNA]</scope>
    <source>
        <strain evidence="1">LQN</strain>
        <tissue evidence="1">Leaf</tissue>
    </source>
</reference>
<dbReference type="EMBL" id="JAWPEI010000001">
    <property type="protein sequence ID" value="KAK4737549.1"/>
    <property type="molecule type" value="Genomic_DNA"/>
</dbReference>
<dbReference type="Proteomes" id="UP001311915">
    <property type="component" value="Unassembled WGS sequence"/>
</dbReference>
<accession>A0AAV9MKD8</accession>
<keyword evidence="2" id="KW-1185">Reference proteome</keyword>
<proteinExistence type="predicted"/>
<gene>
    <name evidence="1" type="ORF">R3W88_001246</name>
</gene>
<sequence length="49" mass="4996">MSSNKSNKTSPPLYMGEGSGVELTATANVSTSAQSVATTYLSKSLAVEV</sequence>
<protein>
    <submittedName>
        <fullName evidence="1">Uncharacterized protein</fullName>
    </submittedName>
</protein>
<organism evidence="1 2">
    <name type="scientific">Solanum pinnatisectum</name>
    <name type="common">tansyleaf nightshade</name>
    <dbReference type="NCBI Taxonomy" id="50273"/>
    <lineage>
        <taxon>Eukaryota</taxon>
        <taxon>Viridiplantae</taxon>
        <taxon>Streptophyta</taxon>
        <taxon>Embryophyta</taxon>
        <taxon>Tracheophyta</taxon>
        <taxon>Spermatophyta</taxon>
        <taxon>Magnoliopsida</taxon>
        <taxon>eudicotyledons</taxon>
        <taxon>Gunneridae</taxon>
        <taxon>Pentapetalae</taxon>
        <taxon>asterids</taxon>
        <taxon>lamiids</taxon>
        <taxon>Solanales</taxon>
        <taxon>Solanaceae</taxon>
        <taxon>Solanoideae</taxon>
        <taxon>Solaneae</taxon>
        <taxon>Solanum</taxon>
    </lineage>
</organism>
<evidence type="ECO:0000313" key="1">
    <source>
        <dbReference type="EMBL" id="KAK4737549.1"/>
    </source>
</evidence>
<name>A0AAV9MKD8_9SOLN</name>
<dbReference type="AlphaFoldDB" id="A0AAV9MKD8"/>